<dbReference type="OrthoDB" id="527209at2759"/>
<evidence type="ECO:0000313" key="3">
    <source>
        <dbReference type="Proteomes" id="UP000237246"/>
    </source>
</evidence>
<comment type="caution">
    <text evidence="2">The sequence shown here is derived from an EMBL/GenBank/DDBJ whole genome shotgun (WGS) entry which is preliminary data.</text>
</comment>
<name>A0A2P4S917_BAMTH</name>
<feature type="compositionally biased region" description="Polar residues" evidence="1">
    <location>
        <begin position="1"/>
        <end position="16"/>
    </location>
</feature>
<feature type="non-terminal residue" evidence="2">
    <location>
        <position position="121"/>
    </location>
</feature>
<proteinExistence type="predicted"/>
<dbReference type="AlphaFoldDB" id="A0A2P4S917"/>
<gene>
    <name evidence="2" type="ORF">CIB84_015641</name>
</gene>
<organism evidence="2 3">
    <name type="scientific">Bambusicola thoracicus</name>
    <name type="common">Chinese bamboo-partridge</name>
    <name type="synonym">Perdix thoracica</name>
    <dbReference type="NCBI Taxonomy" id="9083"/>
    <lineage>
        <taxon>Eukaryota</taxon>
        <taxon>Metazoa</taxon>
        <taxon>Chordata</taxon>
        <taxon>Craniata</taxon>
        <taxon>Vertebrata</taxon>
        <taxon>Euteleostomi</taxon>
        <taxon>Archelosauria</taxon>
        <taxon>Archosauria</taxon>
        <taxon>Dinosauria</taxon>
        <taxon>Saurischia</taxon>
        <taxon>Theropoda</taxon>
        <taxon>Coelurosauria</taxon>
        <taxon>Aves</taxon>
        <taxon>Neognathae</taxon>
        <taxon>Galloanserae</taxon>
        <taxon>Galliformes</taxon>
        <taxon>Phasianidae</taxon>
        <taxon>Perdicinae</taxon>
        <taxon>Bambusicola</taxon>
    </lineage>
</organism>
<protein>
    <submittedName>
        <fullName evidence="2">Uncharacterized protein</fullName>
    </submittedName>
</protein>
<sequence length="121" mass="13308">MSNGCKLSGSGSNQSPPKIFSPGTVPSDSSSALTVENVKRLEKEYATSKEAFHMKRIQDYIKQSNIALSCNEETGETSTDLVWDEEPEGAPSSFPAKQKENSKEVCQNSYEVISRKDKLLT</sequence>
<reference evidence="2 3" key="1">
    <citation type="submission" date="2018-01" db="EMBL/GenBank/DDBJ databases">
        <title>Comparison of the Chinese Bamboo Partridge and Red Junglefowl genome sequences highlights the importance of demography in genome evolution.</title>
        <authorList>
            <person name="Tiley G.P."/>
            <person name="Kimball R.T."/>
            <person name="Braun E.L."/>
            <person name="Burleigh J.G."/>
        </authorList>
    </citation>
    <scope>NUCLEOTIDE SEQUENCE [LARGE SCALE GENOMIC DNA]</scope>
    <source>
        <strain evidence="2">RTK389</strain>
        <tissue evidence="2">Blood</tissue>
    </source>
</reference>
<evidence type="ECO:0000256" key="1">
    <source>
        <dbReference type="SAM" id="MobiDB-lite"/>
    </source>
</evidence>
<keyword evidence="3" id="KW-1185">Reference proteome</keyword>
<feature type="region of interest" description="Disordered" evidence="1">
    <location>
        <begin position="73"/>
        <end position="102"/>
    </location>
</feature>
<dbReference type="Proteomes" id="UP000237246">
    <property type="component" value="Unassembled WGS sequence"/>
</dbReference>
<dbReference type="EMBL" id="PPHD01080659">
    <property type="protein sequence ID" value="POI20612.1"/>
    <property type="molecule type" value="Genomic_DNA"/>
</dbReference>
<feature type="region of interest" description="Disordered" evidence="1">
    <location>
        <begin position="1"/>
        <end position="32"/>
    </location>
</feature>
<evidence type="ECO:0000313" key="2">
    <source>
        <dbReference type="EMBL" id="POI20612.1"/>
    </source>
</evidence>
<accession>A0A2P4S917</accession>